<organism evidence="1 2">
    <name type="scientific">Elysia marginata</name>
    <dbReference type="NCBI Taxonomy" id="1093978"/>
    <lineage>
        <taxon>Eukaryota</taxon>
        <taxon>Metazoa</taxon>
        <taxon>Spiralia</taxon>
        <taxon>Lophotrochozoa</taxon>
        <taxon>Mollusca</taxon>
        <taxon>Gastropoda</taxon>
        <taxon>Heterobranchia</taxon>
        <taxon>Euthyneura</taxon>
        <taxon>Panpulmonata</taxon>
        <taxon>Sacoglossa</taxon>
        <taxon>Placobranchoidea</taxon>
        <taxon>Plakobranchidae</taxon>
        <taxon>Elysia</taxon>
    </lineage>
</organism>
<gene>
    <name evidence="1" type="ORF">ElyMa_000315500</name>
</gene>
<name>A0AAV4FC86_9GAST</name>
<dbReference type="AlphaFoldDB" id="A0AAV4FC86"/>
<sequence>MSSSKPSCYNLWPGPDREGFNRATPCCVSVVTCLTRLDMLADARGLCGGGQADWKTEGWGEGAGGSVRMVTKVIEERRIEILYRSTRNQE</sequence>
<evidence type="ECO:0000313" key="2">
    <source>
        <dbReference type="Proteomes" id="UP000762676"/>
    </source>
</evidence>
<dbReference type="EMBL" id="BMAT01000636">
    <property type="protein sequence ID" value="GFR69980.1"/>
    <property type="molecule type" value="Genomic_DNA"/>
</dbReference>
<comment type="caution">
    <text evidence="1">The sequence shown here is derived from an EMBL/GenBank/DDBJ whole genome shotgun (WGS) entry which is preliminary data.</text>
</comment>
<accession>A0AAV4FC86</accession>
<dbReference type="Proteomes" id="UP000762676">
    <property type="component" value="Unassembled WGS sequence"/>
</dbReference>
<protein>
    <submittedName>
        <fullName evidence="1">Uncharacterized protein</fullName>
    </submittedName>
</protein>
<keyword evidence="2" id="KW-1185">Reference proteome</keyword>
<proteinExistence type="predicted"/>
<reference evidence="1 2" key="1">
    <citation type="journal article" date="2021" name="Elife">
        <title>Chloroplast acquisition without the gene transfer in kleptoplastic sea slugs, Plakobranchus ocellatus.</title>
        <authorList>
            <person name="Maeda T."/>
            <person name="Takahashi S."/>
            <person name="Yoshida T."/>
            <person name="Shimamura S."/>
            <person name="Takaki Y."/>
            <person name="Nagai Y."/>
            <person name="Toyoda A."/>
            <person name="Suzuki Y."/>
            <person name="Arimoto A."/>
            <person name="Ishii H."/>
            <person name="Satoh N."/>
            <person name="Nishiyama T."/>
            <person name="Hasebe M."/>
            <person name="Maruyama T."/>
            <person name="Minagawa J."/>
            <person name="Obokata J."/>
            <person name="Shigenobu S."/>
        </authorList>
    </citation>
    <scope>NUCLEOTIDE SEQUENCE [LARGE SCALE GENOMIC DNA]</scope>
</reference>
<evidence type="ECO:0000313" key="1">
    <source>
        <dbReference type="EMBL" id="GFR69980.1"/>
    </source>
</evidence>